<dbReference type="GeneID" id="80883324"/>
<protein>
    <submittedName>
        <fullName evidence="1">Uncharacterized protein</fullName>
    </submittedName>
</protein>
<comment type="caution">
    <text evidence="1">The sequence shown here is derived from an EMBL/GenBank/DDBJ whole genome shotgun (WGS) entry which is preliminary data.</text>
</comment>
<proteinExistence type="predicted"/>
<dbReference type="PANTHER" id="PTHR37332">
    <property type="entry name" value="EXPRESSED PROTEIN"/>
    <property type="match status" value="1"/>
</dbReference>
<dbReference type="RefSeq" id="XP_056042073.1">
    <property type="nucleotide sequence ID" value="XM_056188158.1"/>
</dbReference>
<keyword evidence="2" id="KW-1185">Reference proteome</keyword>
<organism evidence="1 2">
    <name type="scientific">Lipomyces tetrasporus</name>
    <dbReference type="NCBI Taxonomy" id="54092"/>
    <lineage>
        <taxon>Eukaryota</taxon>
        <taxon>Fungi</taxon>
        <taxon>Dikarya</taxon>
        <taxon>Ascomycota</taxon>
        <taxon>Saccharomycotina</taxon>
        <taxon>Lipomycetes</taxon>
        <taxon>Lipomycetales</taxon>
        <taxon>Lipomycetaceae</taxon>
        <taxon>Lipomyces</taxon>
    </lineage>
</organism>
<name>A0AAD7QNP0_9ASCO</name>
<dbReference type="AlphaFoldDB" id="A0AAD7QNP0"/>
<reference evidence="1" key="1">
    <citation type="submission" date="2023-03" db="EMBL/GenBank/DDBJ databases">
        <title>Near-Complete genome sequence of Lipomyces tetrasporous NRRL Y-64009, an oleaginous yeast capable of growing on lignocellulosic hydrolysates.</title>
        <authorList>
            <consortium name="Lawrence Berkeley National Laboratory"/>
            <person name="Jagtap S.S."/>
            <person name="Liu J.-J."/>
            <person name="Walukiewicz H.E."/>
            <person name="Pangilinan J."/>
            <person name="Lipzen A."/>
            <person name="Ahrendt S."/>
            <person name="Koriabine M."/>
            <person name="Cobaugh K."/>
            <person name="Salamov A."/>
            <person name="Yoshinaga Y."/>
            <person name="Ng V."/>
            <person name="Daum C."/>
            <person name="Grigoriev I.V."/>
            <person name="Slininger P.J."/>
            <person name="Dien B.S."/>
            <person name="Jin Y.-S."/>
            <person name="Rao C.V."/>
        </authorList>
    </citation>
    <scope>NUCLEOTIDE SEQUENCE</scope>
    <source>
        <strain evidence="1">NRRL Y-64009</strain>
    </source>
</reference>
<sequence>MSANVELILELSMKRISALQLIKETCENEVYFLNVMLLTNKDVSTIFDKRRYAKRAANFYYLGISLSNLLEWADWSDYMKTFDALLHEYETYVESLDQRQSKGIMFWSSKSRNQQPEVEYVHLMTPFVPFDLDYSEVVIMLCETLVQLYNKILELAVEQDEHFPLPSVPGEIFLRVDGLVRKIVVTPLINAYESYCRTQIQSELDGVETFCAGGT</sequence>
<gene>
    <name evidence="1" type="ORF">POJ06DRAFT_257540</name>
</gene>
<evidence type="ECO:0000313" key="1">
    <source>
        <dbReference type="EMBL" id="KAJ8098623.1"/>
    </source>
</evidence>
<accession>A0AAD7QNP0</accession>
<dbReference type="PANTHER" id="PTHR37332:SF1">
    <property type="entry name" value="ELMO DOMAIN-CONTAINING PROTEIN"/>
    <property type="match status" value="1"/>
</dbReference>
<dbReference type="Proteomes" id="UP001217417">
    <property type="component" value="Unassembled WGS sequence"/>
</dbReference>
<dbReference type="EMBL" id="JARPMG010000008">
    <property type="protein sequence ID" value="KAJ8098623.1"/>
    <property type="molecule type" value="Genomic_DNA"/>
</dbReference>
<evidence type="ECO:0000313" key="2">
    <source>
        <dbReference type="Proteomes" id="UP001217417"/>
    </source>
</evidence>